<dbReference type="Proteomes" id="UP000002195">
    <property type="component" value="Unassembled WGS sequence"/>
</dbReference>
<feature type="transmembrane region" description="Helical" evidence="1">
    <location>
        <begin position="6"/>
        <end position="26"/>
    </location>
</feature>
<keyword evidence="3" id="KW-1185">Reference proteome</keyword>
<evidence type="ECO:0000313" key="2">
    <source>
        <dbReference type="EMBL" id="EAL72687.1"/>
    </source>
</evidence>
<name>Q55CX4_DICDI</name>
<gene>
    <name evidence="2" type="ORF">DDB_G0270674</name>
</gene>
<accession>Q55CX4</accession>
<organism evidence="2 3">
    <name type="scientific">Dictyostelium discoideum</name>
    <name type="common">Social amoeba</name>
    <dbReference type="NCBI Taxonomy" id="44689"/>
    <lineage>
        <taxon>Eukaryota</taxon>
        <taxon>Amoebozoa</taxon>
        <taxon>Evosea</taxon>
        <taxon>Eumycetozoa</taxon>
        <taxon>Dictyostelia</taxon>
        <taxon>Dictyosteliales</taxon>
        <taxon>Dictyosteliaceae</taxon>
        <taxon>Dictyostelium</taxon>
    </lineage>
</organism>
<dbReference type="EMBL" id="AAFI02000005">
    <property type="protein sequence ID" value="EAL72687.1"/>
    <property type="molecule type" value="Genomic_DNA"/>
</dbReference>
<keyword evidence="1" id="KW-0472">Membrane</keyword>
<protein>
    <submittedName>
        <fullName evidence="2">Uncharacterized protein</fullName>
    </submittedName>
</protein>
<dbReference type="KEGG" id="ddi:DDB_G0270674"/>
<keyword evidence="1" id="KW-1133">Transmembrane helix</keyword>
<comment type="caution">
    <text evidence="2">The sequence shown here is derived from an EMBL/GenBank/DDBJ whole genome shotgun (WGS) entry which is preliminary data.</text>
</comment>
<proteinExistence type="predicted"/>
<dbReference type="InParanoid" id="Q55CX4"/>
<reference evidence="2 3" key="1">
    <citation type="journal article" date="2005" name="Nature">
        <title>The genome of the social amoeba Dictyostelium discoideum.</title>
        <authorList>
            <consortium name="The Dictyostelium discoideum Sequencing Consortium"/>
            <person name="Eichinger L."/>
            <person name="Pachebat J.A."/>
            <person name="Glockner G."/>
            <person name="Rajandream M.A."/>
            <person name="Sucgang R."/>
            <person name="Berriman M."/>
            <person name="Song J."/>
            <person name="Olsen R."/>
            <person name="Szafranski K."/>
            <person name="Xu Q."/>
            <person name="Tunggal B."/>
            <person name="Kummerfeld S."/>
            <person name="Madera M."/>
            <person name="Konfortov B.A."/>
            <person name="Rivero F."/>
            <person name="Bankier A.T."/>
            <person name="Lehmann R."/>
            <person name="Hamlin N."/>
            <person name="Davies R."/>
            <person name="Gaudet P."/>
            <person name="Fey P."/>
            <person name="Pilcher K."/>
            <person name="Chen G."/>
            <person name="Saunders D."/>
            <person name="Sodergren E."/>
            <person name="Davis P."/>
            <person name="Kerhornou A."/>
            <person name="Nie X."/>
            <person name="Hall N."/>
            <person name="Anjard C."/>
            <person name="Hemphill L."/>
            <person name="Bason N."/>
            <person name="Farbrother P."/>
            <person name="Desany B."/>
            <person name="Just E."/>
            <person name="Morio T."/>
            <person name="Rost R."/>
            <person name="Churcher C."/>
            <person name="Cooper J."/>
            <person name="Haydock S."/>
            <person name="van Driessche N."/>
            <person name="Cronin A."/>
            <person name="Goodhead I."/>
            <person name="Muzny D."/>
            <person name="Mourier T."/>
            <person name="Pain A."/>
            <person name="Lu M."/>
            <person name="Harper D."/>
            <person name="Lindsay R."/>
            <person name="Hauser H."/>
            <person name="James K."/>
            <person name="Quiles M."/>
            <person name="Madan Babu M."/>
            <person name="Saito T."/>
            <person name="Buchrieser C."/>
            <person name="Wardroper A."/>
            <person name="Felder M."/>
            <person name="Thangavelu M."/>
            <person name="Johnson D."/>
            <person name="Knights A."/>
            <person name="Loulseged H."/>
            <person name="Mungall K."/>
            <person name="Oliver K."/>
            <person name="Price C."/>
            <person name="Quail M.A."/>
            <person name="Urushihara H."/>
            <person name="Hernandez J."/>
            <person name="Rabbinowitsch E."/>
            <person name="Steffen D."/>
            <person name="Sanders M."/>
            <person name="Ma J."/>
            <person name="Kohara Y."/>
            <person name="Sharp S."/>
            <person name="Simmonds M."/>
            <person name="Spiegler S."/>
            <person name="Tivey A."/>
            <person name="Sugano S."/>
            <person name="White B."/>
            <person name="Walker D."/>
            <person name="Woodward J."/>
            <person name="Winckler T."/>
            <person name="Tanaka Y."/>
            <person name="Shaulsky G."/>
            <person name="Schleicher M."/>
            <person name="Weinstock G."/>
            <person name="Rosenthal A."/>
            <person name="Cox E.C."/>
            <person name="Chisholm R.L."/>
            <person name="Gibbs R."/>
            <person name="Loomis W.F."/>
            <person name="Platzer M."/>
            <person name="Kay R.R."/>
            <person name="Williams J."/>
            <person name="Dear P.H."/>
            <person name="Noegel A.A."/>
            <person name="Barrell B."/>
            <person name="Kuspa A."/>
        </authorList>
    </citation>
    <scope>NUCLEOTIDE SEQUENCE [LARGE SCALE GENOMIC DNA]</scope>
    <source>
        <strain evidence="2 3">AX4</strain>
    </source>
</reference>
<keyword evidence="1" id="KW-0812">Transmembrane</keyword>
<evidence type="ECO:0000256" key="1">
    <source>
        <dbReference type="SAM" id="Phobius"/>
    </source>
</evidence>
<dbReference type="AlphaFoldDB" id="Q55CX4"/>
<dbReference type="RefSeq" id="XP_646357.1">
    <property type="nucleotide sequence ID" value="XM_641265.1"/>
</dbReference>
<dbReference type="GeneID" id="8617312"/>
<dbReference type="HOGENOM" id="CLU_3208722_0_0_1"/>
<sequence>MKQSLLPMLYLAFEYLATFISPFWSVERSFDKLKGQNKSYQLFKE</sequence>
<dbReference type="PaxDb" id="44689-DDB0201889"/>
<dbReference type="VEuPathDB" id="AmoebaDB:DDB_G0270674"/>
<evidence type="ECO:0000313" key="3">
    <source>
        <dbReference type="Proteomes" id="UP000002195"/>
    </source>
</evidence>